<dbReference type="InterPro" id="IPR037066">
    <property type="entry name" value="Plug_dom_sf"/>
</dbReference>
<dbReference type="GO" id="GO:0009279">
    <property type="term" value="C:cell outer membrane"/>
    <property type="evidence" value="ECO:0007669"/>
    <property type="project" value="UniProtKB-SubCell"/>
</dbReference>
<evidence type="ECO:0000256" key="2">
    <source>
        <dbReference type="ARBA" id="ARBA00022448"/>
    </source>
</evidence>
<feature type="domain" description="TonB-dependent receptor plug" evidence="15">
    <location>
        <begin position="124"/>
        <end position="231"/>
    </location>
</feature>
<dbReference type="InterPro" id="IPR008969">
    <property type="entry name" value="CarboxyPept-like_regulatory"/>
</dbReference>
<keyword evidence="5 12" id="KW-0812">Transmembrane</keyword>
<comment type="similarity">
    <text evidence="12 13">Belongs to the TonB-dependent receptor family.</text>
</comment>
<keyword evidence="11 12" id="KW-0998">Cell outer membrane</keyword>
<dbReference type="PANTHER" id="PTHR32552">
    <property type="entry name" value="FERRICHROME IRON RECEPTOR-RELATED"/>
    <property type="match status" value="1"/>
</dbReference>
<keyword evidence="3 12" id="KW-1134">Transmembrane beta strand</keyword>
<evidence type="ECO:0000256" key="12">
    <source>
        <dbReference type="PROSITE-ProRule" id="PRU01360"/>
    </source>
</evidence>
<evidence type="ECO:0000256" key="1">
    <source>
        <dbReference type="ARBA" id="ARBA00004571"/>
    </source>
</evidence>
<dbReference type="EMBL" id="JAPDPI010000019">
    <property type="protein sequence ID" value="MCW3806034.1"/>
    <property type="molecule type" value="Genomic_DNA"/>
</dbReference>
<dbReference type="InterPro" id="IPR036942">
    <property type="entry name" value="Beta-barrel_TonB_sf"/>
</dbReference>
<evidence type="ECO:0000256" key="7">
    <source>
        <dbReference type="ARBA" id="ARBA00023004"/>
    </source>
</evidence>
<evidence type="ECO:0000313" key="17">
    <source>
        <dbReference type="Proteomes" id="UP001207408"/>
    </source>
</evidence>
<evidence type="ECO:0000256" key="5">
    <source>
        <dbReference type="ARBA" id="ARBA00022692"/>
    </source>
</evidence>
<keyword evidence="4" id="KW-0410">Iron transport</keyword>
<keyword evidence="17" id="KW-1185">Reference proteome</keyword>
<accession>A0AAE3SJZ8</accession>
<sequence>MIKKMVNFLFKRVLVVCGLLWFGSGIFAQFTISGRVTDKKGNSLPGATVAVKDSYQGTVTNSSGYYQISNLKKGDYVFVVSYLGYESVQKSIEVSESISCDFTLESSSIFTDEVIVSSTRAGSRTPVAVTNISQGDLVKENTGMDIPYQLSLTPSLVESSEAGNGIGYSALRIRGTDASRINVTINGIPLNDSESQGVFWVNMPDFSSSVDNIQIQRGVGTSTNGAAAFGATINFQTEKVNREAYAEVQSVVGSFHTYRNTLKAGTGIIDGKYSFDARISKLKSDGYVDRAFSDHESFFVSGTYFLNGGMIKANLINGDQETGISWWGNPGYDIAGKVTDRTYNPAGEYLNKNREVKYYPNQTDNYKQTHYQLFYSQVLSPYINVNTALHYTQGHGYFEQFQDDDNVYHDTDYSYYGLDNPIVDGVEVEKTDLTRQKWLENDFYGFTSSVNYKRDKVEATLGGAWNRYKGDHFGNILWAQSGGVDNGYQWYFNDSEKTDYNIYGKVNYYLTDKLNVYGDMQYRHIDYEMDGIDDDRLDLIQKHHFNFFNPKFGVFYKLNSRQDVYTSFSVAQREPTRTNFKDAKADPASYPVAETLYDYELGYNYSSAKVKAGINMYYMYYRDQLVPTGEKNSVGYDIMTNVDESYRAGIELVWGVRLLKNLKWDANFTLSQNKIKDFVEYATYYDADWNKEFKGKSLGSTDISYSPGEVGSSIVSWDAFKGFDVSFVSKYVGSQYFDNSSSNNLKLDAYHVHNVRVHYSLDPVLFKEMSFYVQVNNVFNEKYENNAYGGKWYEQGEELIWKYYYPQAGTNFLCGVNLKF</sequence>
<comment type="subcellular location">
    <subcellularLocation>
        <location evidence="1 12">Cell outer membrane</location>
        <topology evidence="1 12">Multi-pass membrane protein</topology>
    </subcellularLocation>
</comment>
<evidence type="ECO:0000256" key="3">
    <source>
        <dbReference type="ARBA" id="ARBA00022452"/>
    </source>
</evidence>
<dbReference type="Pfam" id="PF13715">
    <property type="entry name" value="CarbopepD_reg_2"/>
    <property type="match status" value="1"/>
</dbReference>
<dbReference type="SUPFAM" id="SSF56935">
    <property type="entry name" value="Porins"/>
    <property type="match status" value="1"/>
</dbReference>
<dbReference type="AlphaFoldDB" id="A0AAE3SJZ8"/>
<evidence type="ECO:0000256" key="4">
    <source>
        <dbReference type="ARBA" id="ARBA00022496"/>
    </source>
</evidence>
<name>A0AAE3SJZ8_9BACT</name>
<evidence type="ECO:0000313" key="16">
    <source>
        <dbReference type="EMBL" id="MCW3806034.1"/>
    </source>
</evidence>
<reference evidence="16" key="1">
    <citation type="submission" date="2022-10" db="EMBL/GenBank/DDBJ databases">
        <authorList>
            <person name="Yu W.X."/>
        </authorList>
    </citation>
    <scope>NUCLEOTIDE SEQUENCE</scope>
    <source>
        <strain evidence="16">D04</strain>
    </source>
</reference>
<feature type="domain" description="TonB-dependent receptor-like beta-barrel" evidence="14">
    <location>
        <begin position="336"/>
        <end position="778"/>
    </location>
</feature>
<proteinExistence type="inferred from homology"/>
<evidence type="ECO:0000259" key="15">
    <source>
        <dbReference type="Pfam" id="PF07715"/>
    </source>
</evidence>
<evidence type="ECO:0000256" key="13">
    <source>
        <dbReference type="RuleBase" id="RU003357"/>
    </source>
</evidence>
<dbReference type="Pfam" id="PF07715">
    <property type="entry name" value="Plug"/>
    <property type="match status" value="1"/>
</dbReference>
<keyword evidence="6" id="KW-0732">Signal</keyword>
<keyword evidence="7" id="KW-0408">Iron</keyword>
<protein>
    <submittedName>
        <fullName evidence="16">TonB-dependent receptor</fullName>
    </submittedName>
</protein>
<keyword evidence="8" id="KW-0406">Ion transport</keyword>
<dbReference type="GO" id="GO:0015344">
    <property type="term" value="F:siderophore uptake transmembrane transporter activity"/>
    <property type="evidence" value="ECO:0007669"/>
    <property type="project" value="TreeGrafter"/>
</dbReference>
<keyword evidence="2 12" id="KW-0813">Transport</keyword>
<dbReference type="Pfam" id="PF00593">
    <property type="entry name" value="TonB_dep_Rec_b-barrel"/>
    <property type="match status" value="1"/>
</dbReference>
<organism evidence="16 17">
    <name type="scientific">Plebeiibacterium marinum</name>
    <dbReference type="NCBI Taxonomy" id="2992111"/>
    <lineage>
        <taxon>Bacteria</taxon>
        <taxon>Pseudomonadati</taxon>
        <taxon>Bacteroidota</taxon>
        <taxon>Bacteroidia</taxon>
        <taxon>Marinilabiliales</taxon>
        <taxon>Marinilabiliaceae</taxon>
        <taxon>Plebeiibacterium</taxon>
    </lineage>
</organism>
<evidence type="ECO:0000256" key="6">
    <source>
        <dbReference type="ARBA" id="ARBA00022729"/>
    </source>
</evidence>
<dbReference type="InterPro" id="IPR039426">
    <property type="entry name" value="TonB-dep_rcpt-like"/>
</dbReference>
<dbReference type="Gene3D" id="2.60.40.1120">
    <property type="entry name" value="Carboxypeptidase-like, regulatory domain"/>
    <property type="match status" value="1"/>
</dbReference>
<gene>
    <name evidence="16" type="ORF">OM074_10380</name>
</gene>
<dbReference type="Gene3D" id="2.40.170.20">
    <property type="entry name" value="TonB-dependent receptor, beta-barrel domain"/>
    <property type="match status" value="1"/>
</dbReference>
<evidence type="ECO:0000256" key="9">
    <source>
        <dbReference type="ARBA" id="ARBA00023077"/>
    </source>
</evidence>
<evidence type="ECO:0000259" key="14">
    <source>
        <dbReference type="Pfam" id="PF00593"/>
    </source>
</evidence>
<dbReference type="PROSITE" id="PS52016">
    <property type="entry name" value="TONB_DEPENDENT_REC_3"/>
    <property type="match status" value="1"/>
</dbReference>
<dbReference type="SUPFAM" id="SSF49464">
    <property type="entry name" value="Carboxypeptidase regulatory domain-like"/>
    <property type="match status" value="1"/>
</dbReference>
<dbReference type="Proteomes" id="UP001207408">
    <property type="component" value="Unassembled WGS sequence"/>
</dbReference>
<keyword evidence="9 13" id="KW-0798">TonB box</keyword>
<dbReference type="RefSeq" id="WP_301199406.1">
    <property type="nucleotide sequence ID" value="NZ_JAPDPI010000019.1"/>
</dbReference>
<dbReference type="InterPro" id="IPR000531">
    <property type="entry name" value="Beta-barrel_TonB"/>
</dbReference>
<keyword evidence="16" id="KW-0675">Receptor</keyword>
<dbReference type="Gene3D" id="2.170.130.10">
    <property type="entry name" value="TonB-dependent receptor, plug domain"/>
    <property type="match status" value="1"/>
</dbReference>
<evidence type="ECO:0000256" key="11">
    <source>
        <dbReference type="ARBA" id="ARBA00023237"/>
    </source>
</evidence>
<evidence type="ECO:0000256" key="8">
    <source>
        <dbReference type="ARBA" id="ARBA00023065"/>
    </source>
</evidence>
<evidence type="ECO:0000256" key="10">
    <source>
        <dbReference type="ARBA" id="ARBA00023136"/>
    </source>
</evidence>
<comment type="caution">
    <text evidence="16">The sequence shown here is derived from an EMBL/GenBank/DDBJ whole genome shotgun (WGS) entry which is preliminary data.</text>
</comment>
<dbReference type="InterPro" id="IPR012910">
    <property type="entry name" value="Plug_dom"/>
</dbReference>
<dbReference type="PANTHER" id="PTHR32552:SF68">
    <property type="entry name" value="FERRICHROME OUTER MEMBRANE TRANSPORTER_PHAGE RECEPTOR"/>
    <property type="match status" value="1"/>
</dbReference>
<keyword evidence="10 12" id="KW-0472">Membrane</keyword>